<keyword evidence="2" id="KW-1185">Reference proteome</keyword>
<gene>
    <name evidence="1" type="ORF">FJ659_21610</name>
</gene>
<evidence type="ECO:0000313" key="2">
    <source>
        <dbReference type="Proteomes" id="UP000317636"/>
    </source>
</evidence>
<dbReference type="Proteomes" id="UP000317636">
    <property type="component" value="Unassembled WGS sequence"/>
</dbReference>
<protein>
    <submittedName>
        <fullName evidence="1">Uncharacterized protein</fullName>
    </submittedName>
</protein>
<reference evidence="1" key="1">
    <citation type="submission" date="2019-06" db="EMBL/GenBank/DDBJ databases">
        <title>Draft genome sequence of Bacillus sp. strain MHSD28.</title>
        <authorList>
            <person name="Makuwa S.C."/>
            <person name="Serepa-Dlamini M.H."/>
        </authorList>
    </citation>
    <scope>NUCLEOTIDE SEQUENCE</scope>
    <source>
        <strain evidence="1">MHSD28</strain>
    </source>
</reference>
<dbReference type="EMBL" id="VHIV01000005">
    <property type="protein sequence ID" value="TPV40981.1"/>
    <property type="molecule type" value="Genomic_DNA"/>
</dbReference>
<proteinExistence type="predicted"/>
<accession>A0AC61T1I2</accession>
<evidence type="ECO:0000313" key="1">
    <source>
        <dbReference type="EMBL" id="TPV40981.1"/>
    </source>
</evidence>
<comment type="caution">
    <text evidence="1">The sequence shown here is derived from an EMBL/GenBank/DDBJ whole genome shotgun (WGS) entry which is preliminary data.</text>
</comment>
<name>A0AC61T1I2_9BACI</name>
<sequence length="66" mass="8204">MVSNLFLYLFFRESEEVRWRMNKTPLIKVSLYLFCGMVFFECFLFKTFFKYLSNMHYCINKLKFIS</sequence>
<organism evidence="1 2">
    <name type="scientific">Bacillus dicomae</name>
    <dbReference type="NCBI Taxonomy" id="3088378"/>
    <lineage>
        <taxon>Bacteria</taxon>
        <taxon>Bacillati</taxon>
        <taxon>Bacillota</taxon>
        <taxon>Bacilli</taxon>
        <taxon>Bacillales</taxon>
        <taxon>Bacillaceae</taxon>
        <taxon>Bacillus</taxon>
        <taxon>Bacillus cereus group</taxon>
    </lineage>
</organism>